<evidence type="ECO:0000313" key="1">
    <source>
        <dbReference type="EMBL" id="CEL68744.1"/>
    </source>
</evidence>
<gene>
    <name evidence="1" type="ORF">BN1204_044835</name>
</gene>
<sequence>MQRGALKRMGTSFFSVYSFVTPRSARAQTLNCESCNEMLLLSYGHCATLEENLSVGVLKSTSSACCNGFFPHKPFPQAERCRPRQKSVVTRAFPLSVLQILFLSVSRLPNAHATQDHEGKTHDAERVPTAGLRRSDSGSCSVYGWWHPSCGFSALLGTPNHPEVFLLAQAKN</sequence>
<name>A0A0F7UFK7_NEOCL</name>
<protein>
    <submittedName>
        <fullName evidence="1">Uncharacterized protein</fullName>
    </submittedName>
</protein>
<reference evidence="1" key="1">
    <citation type="journal article" date="2015" name="PLoS ONE">
        <title>Comprehensive Evaluation of Toxoplasma gondii VEG and Neospora caninum LIV Genomes with Tachyzoite Stage Transcriptome and Proteome Defines Novel Transcript Features.</title>
        <authorList>
            <person name="Ramaprasad A."/>
            <person name="Mourier T."/>
            <person name="Naeem R."/>
            <person name="Malas T.B."/>
            <person name="Moussa E."/>
            <person name="Panigrahi A."/>
            <person name="Vermont S.J."/>
            <person name="Otto T.D."/>
            <person name="Wastling J."/>
            <person name="Pain A."/>
        </authorList>
    </citation>
    <scope>NUCLEOTIDE SEQUENCE</scope>
    <source>
        <strain evidence="1">Liverpool</strain>
    </source>
</reference>
<dbReference type="AlphaFoldDB" id="A0A0F7UFK7"/>
<accession>A0A0F7UFK7</accession>
<dbReference type="EMBL" id="LN714484">
    <property type="protein sequence ID" value="CEL68744.1"/>
    <property type="molecule type" value="Genomic_DNA"/>
</dbReference>
<organism evidence="1">
    <name type="scientific">Neospora caninum (strain Liverpool)</name>
    <dbReference type="NCBI Taxonomy" id="572307"/>
    <lineage>
        <taxon>Eukaryota</taxon>
        <taxon>Sar</taxon>
        <taxon>Alveolata</taxon>
        <taxon>Apicomplexa</taxon>
        <taxon>Conoidasida</taxon>
        <taxon>Coccidia</taxon>
        <taxon>Eucoccidiorida</taxon>
        <taxon>Eimeriorina</taxon>
        <taxon>Sarcocystidae</taxon>
        <taxon>Neospora</taxon>
    </lineage>
</organism>
<proteinExistence type="predicted"/>